<accession>A0A4Z0F847</accession>
<feature type="domain" description="UvrD-like helicase C-terminal" evidence="2">
    <location>
        <begin position="387"/>
        <end position="434"/>
    </location>
</feature>
<dbReference type="EMBL" id="SRIO01000018">
    <property type="protein sequence ID" value="TFZ81644.1"/>
    <property type="molecule type" value="Genomic_DNA"/>
</dbReference>
<comment type="caution">
    <text evidence="3">The sequence shown here is derived from an EMBL/GenBank/DDBJ whole genome shotgun (WGS) entry which is preliminary data.</text>
</comment>
<organism evidence="3 4">
    <name type="scientific">Candidatus Macondimonas diazotrophica</name>
    <dbReference type="NCBI Taxonomy" id="2305248"/>
    <lineage>
        <taxon>Bacteria</taxon>
        <taxon>Pseudomonadati</taxon>
        <taxon>Pseudomonadota</taxon>
        <taxon>Gammaproteobacteria</taxon>
        <taxon>Chromatiales</taxon>
        <taxon>Ectothiorhodospiraceae</taxon>
        <taxon>Candidatus Macondimonas</taxon>
    </lineage>
</organism>
<dbReference type="Gene3D" id="3.40.50.300">
    <property type="entry name" value="P-loop containing nucleotide triphosphate hydrolases"/>
    <property type="match status" value="2"/>
</dbReference>
<protein>
    <recommendedName>
        <fullName evidence="2">UvrD-like helicase C-terminal domain-containing protein</fullName>
    </recommendedName>
</protein>
<evidence type="ECO:0000256" key="1">
    <source>
        <dbReference type="SAM" id="Coils"/>
    </source>
</evidence>
<dbReference type="CDD" id="cd18809">
    <property type="entry name" value="SF1_C_RecD"/>
    <property type="match status" value="1"/>
</dbReference>
<sequence length="435" mass="48587">MVELSQKQGEAVKSVKDWFANDSGYKKAFRGAGLAGVGKSEILPFILNDLGLHKKGEVLAMAPTGKAAKIMSDKFSKQGLHLQANTVHSTIYSPNATALDLIQEQMEKTEKERERAAAAADREQVTILERRLKVLGRDFDRQVQKGDSPTFSLRAVNEKMEKAKLIILDEASMLNEEMAADILSFGVPVYATGDPGQLPPVEGDQWFREDNADFFLTEIHRQAADNPILKLAHDARNGVMPKMGDYGQGVRVMERRKDDVTYNLDKDATIIVGTNAKRYAITRKLRGLMGLEPMEGPFEGEPLMITRNSRKTPGLVNGMEVISAIDHGAMHEGHPEFMLALIVDGKAKNVVCVQSIFEQHWLGKGKYTCGKNDLYRALRENEYVDFGHAITAHKSQGSQYEEVVIHDESSVFGDERFRWMYTSLTRATDRLTVIL</sequence>
<dbReference type="Pfam" id="PF13604">
    <property type="entry name" value="AAA_30"/>
    <property type="match status" value="1"/>
</dbReference>
<dbReference type="InterPro" id="IPR027785">
    <property type="entry name" value="UvrD-like_helicase_C"/>
</dbReference>
<name>A0A4Z0F847_9GAMM</name>
<evidence type="ECO:0000313" key="4">
    <source>
        <dbReference type="Proteomes" id="UP000297890"/>
    </source>
</evidence>
<dbReference type="Proteomes" id="UP000297890">
    <property type="component" value="Unassembled WGS sequence"/>
</dbReference>
<feature type="coiled-coil region" evidence="1">
    <location>
        <begin position="99"/>
        <end position="126"/>
    </location>
</feature>
<evidence type="ECO:0000259" key="2">
    <source>
        <dbReference type="Pfam" id="PF13538"/>
    </source>
</evidence>
<gene>
    <name evidence="3" type="ORF">E4680_11720</name>
</gene>
<evidence type="ECO:0000313" key="3">
    <source>
        <dbReference type="EMBL" id="TFZ81644.1"/>
    </source>
</evidence>
<dbReference type="AlphaFoldDB" id="A0A4Z0F847"/>
<dbReference type="Pfam" id="PF13538">
    <property type="entry name" value="UvrD_C_2"/>
    <property type="match status" value="1"/>
</dbReference>
<keyword evidence="1" id="KW-0175">Coiled coil</keyword>
<dbReference type="OrthoDB" id="9803432at2"/>
<dbReference type="SUPFAM" id="SSF52540">
    <property type="entry name" value="P-loop containing nucleoside triphosphate hydrolases"/>
    <property type="match status" value="2"/>
</dbReference>
<reference evidence="3 4" key="1">
    <citation type="journal article" date="2019" name="ISME J.">
        <title>Candidatus Macondimonas diazotrophica, a novel gammaproteobacterial genus dominating crude-oil-contaminated coastal sediments.</title>
        <authorList>
            <person name="Karthikeyan S."/>
            <person name="Konstantinidis K."/>
        </authorList>
    </citation>
    <scope>NUCLEOTIDE SEQUENCE [LARGE SCALE GENOMIC DNA]</scope>
    <source>
        <strain evidence="3 4">KTK01</strain>
    </source>
</reference>
<dbReference type="InterPro" id="IPR027417">
    <property type="entry name" value="P-loop_NTPase"/>
</dbReference>
<keyword evidence="4" id="KW-1185">Reference proteome</keyword>
<proteinExistence type="predicted"/>